<evidence type="ECO:0000313" key="1">
    <source>
        <dbReference type="EMBL" id="GGZ57405.1"/>
    </source>
</evidence>
<organism evidence="1 2">
    <name type="scientific">Streptomyces rubiginosohelvolus</name>
    <dbReference type="NCBI Taxonomy" id="67362"/>
    <lineage>
        <taxon>Bacteria</taxon>
        <taxon>Bacillati</taxon>
        <taxon>Actinomycetota</taxon>
        <taxon>Actinomycetes</taxon>
        <taxon>Kitasatosporales</taxon>
        <taxon>Streptomycetaceae</taxon>
        <taxon>Streptomyces</taxon>
    </lineage>
</organism>
<keyword evidence="2" id="KW-1185">Reference proteome</keyword>
<sequence length="119" mass="13320">MMARLRQRLRMTTESARRDLTATCTAADSCYILRVVREGSSELLAEKDLTHWPDWPAFPVDAAHAAGSELVMLGYMIWPDSITPDSLLGWQPVPDGRGWSARVGTFEQLRDAGMRDAQI</sequence>
<dbReference type="EMBL" id="BMUW01000005">
    <property type="protein sequence ID" value="GGZ57405.1"/>
    <property type="molecule type" value="Genomic_DNA"/>
</dbReference>
<name>A0ABQ3BUA1_9ACTN</name>
<gene>
    <name evidence="1" type="ORF">GCM10010328_35360</name>
</gene>
<reference evidence="2" key="1">
    <citation type="journal article" date="2019" name="Int. J. Syst. Evol. Microbiol.">
        <title>The Global Catalogue of Microorganisms (GCM) 10K type strain sequencing project: providing services to taxonomists for standard genome sequencing and annotation.</title>
        <authorList>
            <consortium name="The Broad Institute Genomics Platform"/>
            <consortium name="The Broad Institute Genome Sequencing Center for Infectious Disease"/>
            <person name="Wu L."/>
            <person name="Ma J."/>
        </authorList>
    </citation>
    <scope>NUCLEOTIDE SEQUENCE [LARGE SCALE GENOMIC DNA]</scope>
    <source>
        <strain evidence="2">JCM 4602</strain>
    </source>
</reference>
<protein>
    <submittedName>
        <fullName evidence="1">Uncharacterized protein</fullName>
    </submittedName>
</protein>
<evidence type="ECO:0000313" key="2">
    <source>
        <dbReference type="Proteomes" id="UP000624183"/>
    </source>
</evidence>
<dbReference type="Proteomes" id="UP000624183">
    <property type="component" value="Unassembled WGS sequence"/>
</dbReference>
<proteinExistence type="predicted"/>
<comment type="caution">
    <text evidence="1">The sequence shown here is derived from an EMBL/GenBank/DDBJ whole genome shotgun (WGS) entry which is preliminary data.</text>
</comment>
<accession>A0ABQ3BUA1</accession>